<comment type="caution">
    <text evidence="3">The sequence shown here is derived from an EMBL/GenBank/DDBJ whole genome shotgun (WGS) entry which is preliminary data.</text>
</comment>
<dbReference type="Gene3D" id="3.30.420.40">
    <property type="match status" value="2"/>
</dbReference>
<dbReference type="InterPro" id="IPR036388">
    <property type="entry name" value="WH-like_DNA-bd_sf"/>
</dbReference>
<dbReference type="Pfam" id="PF09339">
    <property type="entry name" value="HTH_IclR"/>
    <property type="match status" value="1"/>
</dbReference>
<dbReference type="PANTHER" id="PTHR18964">
    <property type="entry name" value="ROK (REPRESSOR, ORF, KINASE) FAMILY"/>
    <property type="match status" value="1"/>
</dbReference>
<dbReference type="STRING" id="229920.ADM99_15005"/>
<evidence type="ECO:0000313" key="3">
    <source>
        <dbReference type="EMBL" id="KPL70445.1"/>
    </source>
</evidence>
<dbReference type="AlphaFoldDB" id="A0A0P6WKZ1"/>
<organism evidence="3 4">
    <name type="scientific">Leptolinea tardivitalis</name>
    <dbReference type="NCBI Taxonomy" id="229920"/>
    <lineage>
        <taxon>Bacteria</taxon>
        <taxon>Bacillati</taxon>
        <taxon>Chloroflexota</taxon>
        <taxon>Anaerolineae</taxon>
        <taxon>Anaerolineales</taxon>
        <taxon>Anaerolineaceae</taxon>
        <taxon>Leptolinea</taxon>
    </lineage>
</organism>
<evidence type="ECO:0000259" key="2">
    <source>
        <dbReference type="Pfam" id="PF09339"/>
    </source>
</evidence>
<dbReference type="GO" id="GO:0003700">
    <property type="term" value="F:DNA-binding transcription factor activity"/>
    <property type="evidence" value="ECO:0007669"/>
    <property type="project" value="InterPro"/>
</dbReference>
<dbReference type="SUPFAM" id="SSF53067">
    <property type="entry name" value="Actin-like ATPase domain"/>
    <property type="match status" value="1"/>
</dbReference>
<dbReference type="EMBL" id="LGCK01000014">
    <property type="protein sequence ID" value="KPL70445.1"/>
    <property type="molecule type" value="Genomic_DNA"/>
</dbReference>
<feature type="domain" description="HTH iclR-type" evidence="2">
    <location>
        <begin position="18"/>
        <end position="58"/>
    </location>
</feature>
<sequence length="404" mass="43835">MVTTADQNLVRKFNTGVVLNTIRHHAPLSRAEVAKHTGLNRSTVSQIINALLERKFVQETILQSDRVGRPGLLLELDPAGGFAIGIEIGVDFISLVVTDFLANVLWRQRATSSSQNSIDEILERAYQMTEDGLKKGYSLNLTPLGIGLGVPGLVDLKHGELMFAPNLGWTNIPVTKLWSQRFKLPVFVDNEAKAAALGEHYFGNAKGEGNFIFLTGGVGLGAGIMIDGKLFRGSHGYASEVGHIIMDPDGEQCGCGKKGCWETMVSPRAVIKRFRDTLRQGVPSTVLNAADNDPDNIVFETIVHAALQGDNAAQIAMQEVGERLGFGIANLVNIFNPRMVILGGELNYASELLLPVVRKVVNENAMNLECQDLKIEASAHGRDACVMGAIALVLDDIMHEPNFI</sequence>
<name>A0A0P6WKZ1_9CHLR</name>
<dbReference type="Gene3D" id="1.10.10.10">
    <property type="entry name" value="Winged helix-like DNA-binding domain superfamily/Winged helix DNA-binding domain"/>
    <property type="match status" value="1"/>
</dbReference>
<dbReference type="SUPFAM" id="SSF46785">
    <property type="entry name" value="Winged helix' DNA-binding domain"/>
    <property type="match status" value="1"/>
</dbReference>
<protein>
    <recommendedName>
        <fullName evidence="2">HTH iclR-type domain-containing protein</fullName>
    </recommendedName>
</protein>
<dbReference type="Pfam" id="PF00480">
    <property type="entry name" value="ROK"/>
    <property type="match status" value="1"/>
</dbReference>
<dbReference type="InterPro" id="IPR043129">
    <property type="entry name" value="ATPase_NBD"/>
</dbReference>
<dbReference type="RefSeq" id="WP_062422334.1">
    <property type="nucleotide sequence ID" value="NZ_BBYA01000010.1"/>
</dbReference>
<keyword evidence="4" id="KW-1185">Reference proteome</keyword>
<evidence type="ECO:0000313" key="4">
    <source>
        <dbReference type="Proteomes" id="UP000050430"/>
    </source>
</evidence>
<proteinExistence type="inferred from homology"/>
<dbReference type="CDD" id="cd24076">
    <property type="entry name" value="ASKHA_ATPase_ROK_BsXylR-like"/>
    <property type="match status" value="1"/>
</dbReference>
<dbReference type="PANTHER" id="PTHR18964:SF149">
    <property type="entry name" value="BIFUNCTIONAL UDP-N-ACETYLGLUCOSAMINE 2-EPIMERASE_N-ACETYLMANNOSAMINE KINASE"/>
    <property type="match status" value="1"/>
</dbReference>
<accession>A0A0P6WKZ1</accession>
<dbReference type="InterPro" id="IPR000600">
    <property type="entry name" value="ROK"/>
</dbReference>
<reference evidence="3 4" key="1">
    <citation type="submission" date="2015-07" db="EMBL/GenBank/DDBJ databases">
        <title>Genome sequence of Leptolinea tardivitalis DSM 16556.</title>
        <authorList>
            <person name="Hemp J."/>
            <person name="Ward L.M."/>
            <person name="Pace L.A."/>
            <person name="Fischer W.W."/>
        </authorList>
    </citation>
    <scope>NUCLEOTIDE SEQUENCE [LARGE SCALE GENOMIC DNA]</scope>
    <source>
        <strain evidence="3 4">YMTK-2</strain>
    </source>
</reference>
<dbReference type="Proteomes" id="UP000050430">
    <property type="component" value="Unassembled WGS sequence"/>
</dbReference>
<dbReference type="OrthoDB" id="9796533at2"/>
<evidence type="ECO:0000256" key="1">
    <source>
        <dbReference type="ARBA" id="ARBA00006479"/>
    </source>
</evidence>
<gene>
    <name evidence="3" type="ORF">ADM99_15005</name>
</gene>
<dbReference type="InterPro" id="IPR036390">
    <property type="entry name" value="WH_DNA-bd_sf"/>
</dbReference>
<dbReference type="InterPro" id="IPR005471">
    <property type="entry name" value="Tscrpt_reg_IclR_N"/>
</dbReference>
<comment type="similarity">
    <text evidence="1">Belongs to the ROK (NagC/XylR) family.</text>
</comment>